<gene>
    <name evidence="1" type="ORF">pdam_00016887</name>
</gene>
<keyword evidence="2" id="KW-1185">Reference proteome</keyword>
<dbReference type="OrthoDB" id="5987583at2759"/>
<accession>A0A3M6TMC3</accession>
<dbReference type="Proteomes" id="UP000275408">
    <property type="component" value="Unassembled WGS sequence"/>
</dbReference>
<sequence length="247" mass="27696">MGTCPAFINELLELNNTQHNRNTRGANLTISPRRYTREKEGGRTFSATTSTCWNHLPLKLRASQSVNTLKNALYKHLKLGLSPGYESSLLVFPSFSSTDQHVVFYFDVGDINSLGTLKPIAAKLQKKEQDVFQAYSMIDDTIKAVARKRNVMNGFEDASRLADKIGATVSVPRITGRQEHRNNATSVNPESHYRVNVAIPFMDHLLEEISSSFSEDNRAGAEIFSLVPSAVVKYDSLRNLAEKLQFW</sequence>
<dbReference type="EMBL" id="RCHS01003332">
    <property type="protein sequence ID" value="RMX42565.1"/>
    <property type="molecule type" value="Genomic_DNA"/>
</dbReference>
<dbReference type="AlphaFoldDB" id="A0A3M6TMC3"/>
<evidence type="ECO:0000313" key="2">
    <source>
        <dbReference type="Proteomes" id="UP000275408"/>
    </source>
</evidence>
<proteinExistence type="predicted"/>
<protein>
    <submittedName>
        <fullName evidence="1">Uncharacterized protein</fullName>
    </submittedName>
</protein>
<dbReference type="PANTHER" id="PTHR46289:SF14">
    <property type="entry name" value="DUF4371 DOMAIN-CONTAINING PROTEIN"/>
    <property type="match status" value="1"/>
</dbReference>
<organism evidence="1 2">
    <name type="scientific">Pocillopora damicornis</name>
    <name type="common">Cauliflower coral</name>
    <name type="synonym">Millepora damicornis</name>
    <dbReference type="NCBI Taxonomy" id="46731"/>
    <lineage>
        <taxon>Eukaryota</taxon>
        <taxon>Metazoa</taxon>
        <taxon>Cnidaria</taxon>
        <taxon>Anthozoa</taxon>
        <taxon>Hexacorallia</taxon>
        <taxon>Scleractinia</taxon>
        <taxon>Astrocoeniina</taxon>
        <taxon>Pocilloporidae</taxon>
        <taxon>Pocillopora</taxon>
    </lineage>
</organism>
<comment type="caution">
    <text evidence="1">The sequence shown here is derived from an EMBL/GenBank/DDBJ whole genome shotgun (WGS) entry which is preliminary data.</text>
</comment>
<dbReference type="InterPro" id="IPR052958">
    <property type="entry name" value="IFN-induced_PKR_regulator"/>
</dbReference>
<reference evidence="1 2" key="1">
    <citation type="journal article" date="2018" name="Sci. Rep.">
        <title>Comparative analysis of the Pocillopora damicornis genome highlights role of immune system in coral evolution.</title>
        <authorList>
            <person name="Cunning R."/>
            <person name="Bay R.A."/>
            <person name="Gillette P."/>
            <person name="Baker A.C."/>
            <person name="Traylor-Knowles N."/>
        </authorList>
    </citation>
    <scope>NUCLEOTIDE SEQUENCE [LARGE SCALE GENOMIC DNA]</scope>
    <source>
        <strain evidence="1">RSMAS</strain>
        <tissue evidence="1">Whole animal</tissue>
    </source>
</reference>
<dbReference type="PANTHER" id="PTHR46289">
    <property type="entry name" value="52 KDA REPRESSOR OF THE INHIBITOR OF THE PROTEIN KINASE-LIKE PROTEIN-RELATED"/>
    <property type="match status" value="1"/>
</dbReference>
<dbReference type="STRING" id="46731.A0A3M6TMC3"/>
<name>A0A3M6TMC3_POCDA</name>
<evidence type="ECO:0000313" key="1">
    <source>
        <dbReference type="EMBL" id="RMX42565.1"/>
    </source>
</evidence>